<name>A0A0F9GEF3_9ZZZZ</name>
<dbReference type="Pfam" id="PF20695">
    <property type="entry name" value="UbiD_N"/>
    <property type="match status" value="1"/>
</dbReference>
<reference evidence="4" key="1">
    <citation type="journal article" date="2015" name="Nature">
        <title>Complex archaea that bridge the gap between prokaryotes and eukaryotes.</title>
        <authorList>
            <person name="Spang A."/>
            <person name="Saw J.H."/>
            <person name="Jorgensen S.L."/>
            <person name="Zaremba-Niedzwiedzka K."/>
            <person name="Martijn J."/>
            <person name="Lind A.E."/>
            <person name="van Eijk R."/>
            <person name="Schleper C."/>
            <person name="Guy L."/>
            <person name="Ettema T.J."/>
        </authorList>
    </citation>
    <scope>NUCLEOTIDE SEQUENCE</scope>
</reference>
<sequence length="399" mass="44638">MPYKDLREYLEVLTGKGLMKWVEREVDKDWEVSCIARKVFQQEPEKRYALGFKRIKGHNSPVVVGTVAASRDVYAAALEISPGIDQIISKWERALSNPIEAEIVTGGVCKEVEEKGKEVNLNRFPVPTWTPEKDPGPYITAPCMITKDPESGIRNVGIYRMQVKGADRTGILWDLPSQHAAIHFAKYEARQRPMPAAVAIGVDPVILMAAAAKVPLDVDELAVAGALRGQAIPLVKCETIDLEVPATAELILEGEIIPGEKETEGPFGEYTGYMGGPYELPLFHIKCITHRKDPVYQALHSQMPPSESSLLRQIPEEANVYKHLVHQLKIPGIIDVHLPESGGSYAILWIRMKKMYPGHAQQVLSTAWTHHPAFAKWIVVTDEDVDIRNPFMREWALSW</sequence>
<dbReference type="SUPFAM" id="SSF143968">
    <property type="entry name" value="UbiD C-terminal domain-like"/>
    <property type="match status" value="1"/>
</dbReference>
<dbReference type="PANTHER" id="PTHR30108:SF17">
    <property type="entry name" value="FERULIC ACID DECARBOXYLASE 1"/>
    <property type="match status" value="1"/>
</dbReference>
<dbReference type="GO" id="GO:0008694">
    <property type="term" value="F:4-hydroxy-3-polyprenylbenzoate decarboxylase activity"/>
    <property type="evidence" value="ECO:0007669"/>
    <property type="project" value="TreeGrafter"/>
</dbReference>
<dbReference type="InterPro" id="IPR049383">
    <property type="entry name" value="UbiD-like_N"/>
</dbReference>
<evidence type="ECO:0008006" key="5">
    <source>
        <dbReference type="Google" id="ProtNLM"/>
    </source>
</evidence>
<evidence type="ECO:0000313" key="4">
    <source>
        <dbReference type="EMBL" id="KKL88906.1"/>
    </source>
</evidence>
<dbReference type="GO" id="GO:0005829">
    <property type="term" value="C:cytosol"/>
    <property type="evidence" value="ECO:0007669"/>
    <property type="project" value="TreeGrafter"/>
</dbReference>
<evidence type="ECO:0000259" key="2">
    <source>
        <dbReference type="Pfam" id="PF20695"/>
    </source>
</evidence>
<feature type="domain" description="3-octaprenyl-4-hydroxybenzoate carboxy-lyase-like C-terminal" evidence="3">
    <location>
        <begin position="311"/>
        <end position="397"/>
    </location>
</feature>
<dbReference type="GO" id="GO:0006744">
    <property type="term" value="P:ubiquinone biosynthetic process"/>
    <property type="evidence" value="ECO:0007669"/>
    <property type="project" value="TreeGrafter"/>
</dbReference>
<evidence type="ECO:0000259" key="1">
    <source>
        <dbReference type="Pfam" id="PF01977"/>
    </source>
</evidence>
<feature type="domain" description="3-octaprenyl-4-hydroxybenzoate carboxy-lyase-like N-terminal" evidence="2">
    <location>
        <begin position="11"/>
        <end position="85"/>
    </location>
</feature>
<organism evidence="4">
    <name type="scientific">marine sediment metagenome</name>
    <dbReference type="NCBI Taxonomy" id="412755"/>
    <lineage>
        <taxon>unclassified sequences</taxon>
        <taxon>metagenomes</taxon>
        <taxon>ecological metagenomes</taxon>
    </lineage>
</organism>
<protein>
    <recommendedName>
        <fullName evidence="5">UbiD family decarboxylase</fullName>
    </recommendedName>
</protein>
<comment type="caution">
    <text evidence="4">The sequence shown here is derived from an EMBL/GenBank/DDBJ whole genome shotgun (WGS) entry which is preliminary data.</text>
</comment>
<dbReference type="SUPFAM" id="SSF50475">
    <property type="entry name" value="FMN-binding split barrel"/>
    <property type="match status" value="1"/>
</dbReference>
<dbReference type="Pfam" id="PF20696">
    <property type="entry name" value="UbiD_C"/>
    <property type="match status" value="1"/>
</dbReference>
<dbReference type="Gene3D" id="3.40.1670.10">
    <property type="entry name" value="UbiD C-terminal domain-like"/>
    <property type="match status" value="1"/>
</dbReference>
<accession>A0A0F9GEF3</accession>
<dbReference type="PANTHER" id="PTHR30108">
    <property type="entry name" value="3-OCTAPRENYL-4-HYDROXYBENZOATE CARBOXY-LYASE-RELATED"/>
    <property type="match status" value="1"/>
</dbReference>
<dbReference type="NCBIfam" id="TIGR00148">
    <property type="entry name" value="UbiD family decarboxylase"/>
    <property type="match status" value="1"/>
</dbReference>
<feature type="non-terminal residue" evidence="4">
    <location>
        <position position="399"/>
    </location>
</feature>
<evidence type="ECO:0000259" key="3">
    <source>
        <dbReference type="Pfam" id="PF20696"/>
    </source>
</evidence>
<dbReference type="AlphaFoldDB" id="A0A0F9GEF3"/>
<proteinExistence type="predicted"/>
<gene>
    <name evidence="4" type="ORF">LCGC14_1920010</name>
</gene>
<dbReference type="InterPro" id="IPR002830">
    <property type="entry name" value="UbiD"/>
</dbReference>
<dbReference type="EMBL" id="LAZR01020430">
    <property type="protein sequence ID" value="KKL88906.1"/>
    <property type="molecule type" value="Genomic_DNA"/>
</dbReference>
<feature type="domain" description="3-octaprenyl-4-hydroxybenzoate carboxy-lyase-like Rift-related" evidence="1">
    <location>
        <begin position="107"/>
        <end position="299"/>
    </location>
</feature>
<dbReference type="Pfam" id="PF01977">
    <property type="entry name" value="UbiD"/>
    <property type="match status" value="1"/>
</dbReference>
<dbReference type="InterPro" id="IPR049381">
    <property type="entry name" value="UbiD-like_C"/>
</dbReference>
<dbReference type="InterPro" id="IPR048304">
    <property type="entry name" value="UbiD_Rift_dom"/>
</dbReference>